<evidence type="ECO:0000313" key="2">
    <source>
        <dbReference type="EMBL" id="GLK52045.1"/>
    </source>
</evidence>
<dbReference type="Pfam" id="PF04224">
    <property type="entry name" value="DUF417"/>
    <property type="match status" value="1"/>
</dbReference>
<reference evidence="2" key="2">
    <citation type="submission" date="2023-01" db="EMBL/GenBank/DDBJ databases">
        <authorList>
            <person name="Sun Q."/>
            <person name="Evtushenko L."/>
        </authorList>
    </citation>
    <scope>NUCLEOTIDE SEQUENCE</scope>
    <source>
        <strain evidence="2">VKM B-1513</strain>
    </source>
</reference>
<feature type="transmembrane region" description="Helical" evidence="1">
    <location>
        <begin position="120"/>
        <end position="139"/>
    </location>
</feature>
<feature type="transmembrane region" description="Helical" evidence="1">
    <location>
        <begin position="190"/>
        <end position="223"/>
    </location>
</feature>
<comment type="caution">
    <text evidence="2">The sequence shown here is derived from an EMBL/GenBank/DDBJ whole genome shotgun (WGS) entry which is preliminary data.</text>
</comment>
<dbReference type="GO" id="GO:1901530">
    <property type="term" value="P:response to hypochlorite"/>
    <property type="evidence" value="ECO:0007669"/>
    <property type="project" value="TreeGrafter"/>
</dbReference>
<dbReference type="AlphaFoldDB" id="A0A9W6MMZ4"/>
<keyword evidence="1" id="KW-0812">Transmembrane</keyword>
<name>A0A9W6MMZ4_9PROT</name>
<gene>
    <name evidence="2" type="ORF">GCM10017621_15530</name>
</gene>
<feature type="transmembrane region" description="Helical" evidence="1">
    <location>
        <begin position="269"/>
        <end position="288"/>
    </location>
</feature>
<proteinExistence type="predicted"/>
<feature type="transmembrane region" description="Helical" evidence="1">
    <location>
        <begin position="82"/>
        <end position="100"/>
    </location>
</feature>
<dbReference type="RefSeq" id="WP_271186409.1">
    <property type="nucleotide sequence ID" value="NZ_BSFE01000003.1"/>
</dbReference>
<keyword evidence="1" id="KW-1133">Transmembrane helix</keyword>
<dbReference type="InterPro" id="IPR007339">
    <property type="entry name" value="RclC-like"/>
</dbReference>
<feature type="transmembrane region" description="Helical" evidence="1">
    <location>
        <begin position="56"/>
        <end position="75"/>
    </location>
</feature>
<dbReference type="PANTHER" id="PTHR40106">
    <property type="entry name" value="INNER MEMBRANE PROTEIN RCLC"/>
    <property type="match status" value="1"/>
</dbReference>
<dbReference type="PANTHER" id="PTHR40106:SF1">
    <property type="entry name" value="INNER MEMBRANE PROTEIN RCLC"/>
    <property type="match status" value="1"/>
</dbReference>
<reference evidence="2" key="1">
    <citation type="journal article" date="2014" name="Int. J. Syst. Evol. Microbiol.">
        <title>Complete genome sequence of Corynebacterium casei LMG S-19264T (=DSM 44701T), isolated from a smear-ripened cheese.</title>
        <authorList>
            <consortium name="US DOE Joint Genome Institute (JGI-PGF)"/>
            <person name="Walter F."/>
            <person name="Albersmeier A."/>
            <person name="Kalinowski J."/>
            <person name="Ruckert C."/>
        </authorList>
    </citation>
    <scope>NUCLEOTIDE SEQUENCE</scope>
    <source>
        <strain evidence="2">VKM B-1513</strain>
    </source>
</reference>
<keyword evidence="1" id="KW-0472">Membrane</keyword>
<keyword evidence="3" id="KW-1185">Reference proteome</keyword>
<sequence length="296" mass="31566">MLSPGSALIFARFALALTFLWFGAMDFTSVGTAITAGWLDGHAMLPDVSDQASSAARAIGVYQIVMAVLIGLPIPSGGFRRIGFAMLGLFCAGALTLIATNPVWSAAEGGFPAIGAGQDIIKYLAILGLALWCGSFDNTRMFSNRYSQMRVWAQLVMWAGLVLVLGWIGAMKFTATEAAGIEPLVRSHLFFYWMPGLIGVQGTSYAIGAIELFTVAALAGYWFSTRAYRTGLFLAAVTFCVTLSFLVTFSGSWESQLGGFPALAPAGHFLLKDLPLLAVCLALAAETGRAGTRYRR</sequence>
<evidence type="ECO:0008006" key="4">
    <source>
        <dbReference type="Google" id="ProtNLM"/>
    </source>
</evidence>
<evidence type="ECO:0000256" key="1">
    <source>
        <dbReference type="SAM" id="Phobius"/>
    </source>
</evidence>
<protein>
    <recommendedName>
        <fullName evidence="4">DUF417 family protein</fullName>
    </recommendedName>
</protein>
<organism evidence="2 3">
    <name type="scientific">Maricaulis virginensis</name>
    <dbReference type="NCBI Taxonomy" id="144022"/>
    <lineage>
        <taxon>Bacteria</taxon>
        <taxon>Pseudomonadati</taxon>
        <taxon>Pseudomonadota</taxon>
        <taxon>Alphaproteobacteria</taxon>
        <taxon>Maricaulales</taxon>
        <taxon>Maricaulaceae</taxon>
        <taxon>Maricaulis</taxon>
    </lineage>
</organism>
<dbReference type="GO" id="GO:0005886">
    <property type="term" value="C:plasma membrane"/>
    <property type="evidence" value="ECO:0007669"/>
    <property type="project" value="TreeGrafter"/>
</dbReference>
<feature type="transmembrane region" description="Helical" evidence="1">
    <location>
        <begin position="151"/>
        <end position="170"/>
    </location>
</feature>
<feature type="transmembrane region" description="Helical" evidence="1">
    <location>
        <begin position="230"/>
        <end position="249"/>
    </location>
</feature>
<evidence type="ECO:0000313" key="3">
    <source>
        <dbReference type="Proteomes" id="UP001143486"/>
    </source>
</evidence>
<dbReference type="Proteomes" id="UP001143486">
    <property type="component" value="Unassembled WGS sequence"/>
</dbReference>
<dbReference type="EMBL" id="BSFE01000003">
    <property type="protein sequence ID" value="GLK52045.1"/>
    <property type="molecule type" value="Genomic_DNA"/>
</dbReference>
<accession>A0A9W6MMZ4</accession>